<reference evidence="1" key="1">
    <citation type="submission" date="2022-03" db="EMBL/GenBank/DDBJ databases">
        <authorList>
            <person name="Sayadi A."/>
        </authorList>
    </citation>
    <scope>NUCLEOTIDE SEQUENCE</scope>
</reference>
<dbReference type="OrthoDB" id="10626455at2759"/>
<evidence type="ECO:0000313" key="2">
    <source>
        <dbReference type="Proteomes" id="UP001152888"/>
    </source>
</evidence>
<dbReference type="Proteomes" id="UP001152888">
    <property type="component" value="Unassembled WGS sequence"/>
</dbReference>
<sequence length="171" mass="18594">MPTPEKPPSPIPITQEQSIFSANESQVQHDVNVGKSNQEVEQAHGSAMHFQLSFSPHKLSPNSVKAQQIYCRLSCSSSASTPLHLTPAMPELPVLCASSPVCSPPAAPSIPMMQIFFPPNFPVSPLLPPSPTCDYSANSFLDSHQTNSFLNHRLTESLINIISQNNIFNDS</sequence>
<dbReference type="EMBL" id="CAKOFQ010006858">
    <property type="protein sequence ID" value="CAH1977424.1"/>
    <property type="molecule type" value="Genomic_DNA"/>
</dbReference>
<protein>
    <submittedName>
        <fullName evidence="1">Uncharacterized protein</fullName>
    </submittedName>
</protein>
<organism evidence="1 2">
    <name type="scientific">Acanthoscelides obtectus</name>
    <name type="common">Bean weevil</name>
    <name type="synonym">Bruchus obtectus</name>
    <dbReference type="NCBI Taxonomy" id="200917"/>
    <lineage>
        <taxon>Eukaryota</taxon>
        <taxon>Metazoa</taxon>
        <taxon>Ecdysozoa</taxon>
        <taxon>Arthropoda</taxon>
        <taxon>Hexapoda</taxon>
        <taxon>Insecta</taxon>
        <taxon>Pterygota</taxon>
        <taxon>Neoptera</taxon>
        <taxon>Endopterygota</taxon>
        <taxon>Coleoptera</taxon>
        <taxon>Polyphaga</taxon>
        <taxon>Cucujiformia</taxon>
        <taxon>Chrysomeloidea</taxon>
        <taxon>Chrysomelidae</taxon>
        <taxon>Bruchinae</taxon>
        <taxon>Bruchini</taxon>
        <taxon>Acanthoscelides</taxon>
    </lineage>
</organism>
<evidence type="ECO:0000313" key="1">
    <source>
        <dbReference type="EMBL" id="CAH1977424.1"/>
    </source>
</evidence>
<proteinExistence type="predicted"/>
<gene>
    <name evidence="1" type="ORF">ACAOBT_LOCUS12646</name>
</gene>
<comment type="caution">
    <text evidence="1">The sequence shown here is derived from an EMBL/GenBank/DDBJ whole genome shotgun (WGS) entry which is preliminary data.</text>
</comment>
<name>A0A9P0PAT6_ACAOB</name>
<accession>A0A9P0PAT6</accession>
<dbReference type="AlphaFoldDB" id="A0A9P0PAT6"/>
<keyword evidence="2" id="KW-1185">Reference proteome</keyword>